<keyword evidence="2" id="KW-0812">Transmembrane</keyword>
<feature type="region of interest" description="Disordered" evidence="1">
    <location>
        <begin position="1"/>
        <end position="32"/>
    </location>
</feature>
<keyword evidence="4" id="KW-1185">Reference proteome</keyword>
<evidence type="ECO:0000256" key="2">
    <source>
        <dbReference type="SAM" id="Phobius"/>
    </source>
</evidence>
<evidence type="ECO:0000256" key="1">
    <source>
        <dbReference type="SAM" id="MobiDB-lite"/>
    </source>
</evidence>
<name>A0AA40KI25_9HYME</name>
<sequence length="104" mass="11280">MYSRVRSEDLVPLSASSRQHPGSGDSTRRGRGSALRSTLARMCCAVLCCAGVCTIYNAIRASDGSARIYGSWRILPSGAREREKERNEKKKGEGGEGGGEEEER</sequence>
<evidence type="ECO:0000313" key="4">
    <source>
        <dbReference type="Proteomes" id="UP001177670"/>
    </source>
</evidence>
<keyword evidence="2" id="KW-0472">Membrane</keyword>
<gene>
    <name evidence="3" type="ORF">K0M31_010687</name>
</gene>
<feature type="region of interest" description="Disordered" evidence="1">
    <location>
        <begin position="77"/>
        <end position="104"/>
    </location>
</feature>
<dbReference type="Proteomes" id="UP001177670">
    <property type="component" value="Unassembled WGS sequence"/>
</dbReference>
<feature type="compositionally biased region" description="Basic and acidic residues" evidence="1">
    <location>
        <begin position="79"/>
        <end position="94"/>
    </location>
</feature>
<accession>A0AA40KI25</accession>
<evidence type="ECO:0000313" key="3">
    <source>
        <dbReference type="EMBL" id="KAK1120903.1"/>
    </source>
</evidence>
<comment type="caution">
    <text evidence="3">The sequence shown here is derived from an EMBL/GenBank/DDBJ whole genome shotgun (WGS) entry which is preliminary data.</text>
</comment>
<dbReference type="AlphaFoldDB" id="A0AA40KI25"/>
<proteinExistence type="predicted"/>
<protein>
    <submittedName>
        <fullName evidence="3">Uncharacterized protein</fullName>
    </submittedName>
</protein>
<keyword evidence="2" id="KW-1133">Transmembrane helix</keyword>
<feature type="transmembrane region" description="Helical" evidence="2">
    <location>
        <begin position="38"/>
        <end position="59"/>
    </location>
</feature>
<reference evidence="3" key="1">
    <citation type="submission" date="2021-10" db="EMBL/GenBank/DDBJ databases">
        <title>Melipona bicolor Genome sequencing and assembly.</title>
        <authorList>
            <person name="Araujo N.S."/>
            <person name="Arias M.C."/>
        </authorList>
    </citation>
    <scope>NUCLEOTIDE SEQUENCE</scope>
    <source>
        <strain evidence="3">USP_2M_L1-L4_2017</strain>
        <tissue evidence="3">Whole body</tissue>
    </source>
</reference>
<organism evidence="3 4">
    <name type="scientific">Melipona bicolor</name>
    <dbReference type="NCBI Taxonomy" id="60889"/>
    <lineage>
        <taxon>Eukaryota</taxon>
        <taxon>Metazoa</taxon>
        <taxon>Ecdysozoa</taxon>
        <taxon>Arthropoda</taxon>
        <taxon>Hexapoda</taxon>
        <taxon>Insecta</taxon>
        <taxon>Pterygota</taxon>
        <taxon>Neoptera</taxon>
        <taxon>Endopterygota</taxon>
        <taxon>Hymenoptera</taxon>
        <taxon>Apocrita</taxon>
        <taxon>Aculeata</taxon>
        <taxon>Apoidea</taxon>
        <taxon>Anthophila</taxon>
        <taxon>Apidae</taxon>
        <taxon>Melipona</taxon>
    </lineage>
</organism>
<dbReference type="EMBL" id="JAHYIQ010000028">
    <property type="protein sequence ID" value="KAK1120903.1"/>
    <property type="molecule type" value="Genomic_DNA"/>
</dbReference>